<keyword evidence="1" id="KW-0472">Membrane</keyword>
<keyword evidence="1" id="KW-1133">Transmembrane helix</keyword>
<dbReference type="PATRIC" id="fig|104102.12.peg.3337"/>
<accession>A0A149U2D1</accession>
<name>A0A149U2D1_9PROT</name>
<feature type="transmembrane region" description="Helical" evidence="1">
    <location>
        <begin position="31"/>
        <end position="52"/>
    </location>
</feature>
<dbReference type="EMBL" id="LHZT01000104">
    <property type="protein sequence ID" value="KXV59516.1"/>
    <property type="molecule type" value="Genomic_DNA"/>
</dbReference>
<dbReference type="InterPro" id="IPR047756">
    <property type="entry name" value="IcmT-like"/>
</dbReference>
<evidence type="ECO:0000313" key="2">
    <source>
        <dbReference type="EMBL" id="KXV59516.1"/>
    </source>
</evidence>
<dbReference type="Proteomes" id="UP000075411">
    <property type="component" value="Unassembled WGS sequence"/>
</dbReference>
<dbReference type="OrthoDB" id="8448559at2"/>
<proteinExistence type="predicted"/>
<gene>
    <name evidence="2" type="ORF">AD947_03900</name>
</gene>
<evidence type="ECO:0000256" key="1">
    <source>
        <dbReference type="SAM" id="Phobius"/>
    </source>
</evidence>
<organism evidence="2 3">
    <name type="scientific">Acetobacter tropicalis</name>
    <dbReference type="NCBI Taxonomy" id="104102"/>
    <lineage>
        <taxon>Bacteria</taxon>
        <taxon>Pseudomonadati</taxon>
        <taxon>Pseudomonadota</taxon>
        <taxon>Alphaproteobacteria</taxon>
        <taxon>Acetobacterales</taxon>
        <taxon>Acetobacteraceae</taxon>
        <taxon>Acetobacter</taxon>
    </lineage>
</organism>
<keyword evidence="1" id="KW-0812">Transmembrane</keyword>
<protein>
    <submittedName>
        <fullName evidence="2">Type IV secretion protein IcmT</fullName>
    </submittedName>
</protein>
<sequence length="82" mass="9489">MWRFSADPVRLLIIDARAMAPMLLFLVHMRLWTLITALVGVAFFGLLAWLGLTLPVAWRMARVILCGPRRPRLPAWKKRDYA</sequence>
<dbReference type="AlphaFoldDB" id="A0A149U2D1"/>
<evidence type="ECO:0000313" key="3">
    <source>
        <dbReference type="Proteomes" id="UP000075411"/>
    </source>
</evidence>
<reference evidence="2 3" key="1">
    <citation type="submission" date="2015-06" db="EMBL/GenBank/DDBJ databases">
        <title>Improved classification and identification of acetic acid bacteria using matrix-assisted laser desorption/ionization time-of-flight mass spectrometry; Gluconobacter nephelii and Gluconobacter uchimurae are later heterotypic synonyms of Gluconobacter japonicus and Gluconobacter oxydans, respectively.</title>
        <authorList>
            <person name="Li L."/>
            <person name="Cleenwerck I."/>
            <person name="De Vuyst L."/>
            <person name="Vandamme P."/>
        </authorList>
    </citation>
    <scope>NUCLEOTIDE SEQUENCE [LARGE SCALE GENOMIC DNA]</scope>
    <source>
        <strain evidence="2 3">LMG 1663</strain>
    </source>
</reference>
<dbReference type="RefSeq" id="WP_061487551.1">
    <property type="nucleotide sequence ID" value="NZ_LHZT01000104.1"/>
</dbReference>
<dbReference type="NCBIfam" id="NF038220">
    <property type="entry name" value="IcmT_TraK"/>
    <property type="match status" value="1"/>
</dbReference>
<comment type="caution">
    <text evidence="2">The sequence shown here is derived from an EMBL/GenBank/DDBJ whole genome shotgun (WGS) entry which is preliminary data.</text>
</comment>